<sequence length="81" mass="8994">MQKCFTPERIWNIDETGVTTVQKPVKQIAMKGENALELGAVVAQERGTLVTVVESMQQEIIFRPFFSFPVSTYKITGESGG</sequence>
<organism evidence="1 2">
    <name type="scientific">Plakobranchus ocellatus</name>
    <dbReference type="NCBI Taxonomy" id="259542"/>
    <lineage>
        <taxon>Eukaryota</taxon>
        <taxon>Metazoa</taxon>
        <taxon>Spiralia</taxon>
        <taxon>Lophotrochozoa</taxon>
        <taxon>Mollusca</taxon>
        <taxon>Gastropoda</taxon>
        <taxon>Heterobranchia</taxon>
        <taxon>Euthyneura</taxon>
        <taxon>Panpulmonata</taxon>
        <taxon>Sacoglossa</taxon>
        <taxon>Placobranchoidea</taxon>
        <taxon>Plakobranchidae</taxon>
        <taxon>Plakobranchus</taxon>
    </lineage>
</organism>
<accession>A0AAV3XXG8</accession>
<comment type="caution">
    <text evidence="1">The sequence shown here is derived from an EMBL/GenBank/DDBJ whole genome shotgun (WGS) entry which is preliminary data.</text>
</comment>
<proteinExistence type="predicted"/>
<reference evidence="1 2" key="1">
    <citation type="journal article" date="2021" name="Elife">
        <title>Chloroplast acquisition without the gene transfer in kleptoplastic sea slugs, Plakobranchus ocellatus.</title>
        <authorList>
            <person name="Maeda T."/>
            <person name="Takahashi S."/>
            <person name="Yoshida T."/>
            <person name="Shimamura S."/>
            <person name="Takaki Y."/>
            <person name="Nagai Y."/>
            <person name="Toyoda A."/>
            <person name="Suzuki Y."/>
            <person name="Arimoto A."/>
            <person name="Ishii H."/>
            <person name="Satoh N."/>
            <person name="Nishiyama T."/>
            <person name="Hasebe M."/>
            <person name="Maruyama T."/>
            <person name="Minagawa J."/>
            <person name="Obokata J."/>
            <person name="Shigenobu S."/>
        </authorList>
    </citation>
    <scope>NUCLEOTIDE SEQUENCE [LARGE SCALE GENOMIC DNA]</scope>
</reference>
<dbReference type="AlphaFoldDB" id="A0AAV3XXG8"/>
<name>A0AAV3XXG8_9GAST</name>
<keyword evidence="2" id="KW-1185">Reference proteome</keyword>
<dbReference type="Proteomes" id="UP000735302">
    <property type="component" value="Unassembled WGS sequence"/>
</dbReference>
<dbReference type="EMBL" id="BLXT01000167">
    <property type="protein sequence ID" value="GFN74831.1"/>
    <property type="molecule type" value="Genomic_DNA"/>
</dbReference>
<evidence type="ECO:0000313" key="2">
    <source>
        <dbReference type="Proteomes" id="UP000735302"/>
    </source>
</evidence>
<protein>
    <submittedName>
        <fullName evidence="1">Tigger transposable element-derived 4-like protein</fullName>
    </submittedName>
</protein>
<evidence type="ECO:0000313" key="1">
    <source>
        <dbReference type="EMBL" id="GFN74831.1"/>
    </source>
</evidence>
<gene>
    <name evidence="1" type="ORF">PoB_000133700</name>
</gene>